<dbReference type="AlphaFoldDB" id="A0A103YBP7"/>
<organism evidence="2 3">
    <name type="scientific">Cynara cardunculus var. scolymus</name>
    <name type="common">Globe artichoke</name>
    <name type="synonym">Cynara scolymus</name>
    <dbReference type="NCBI Taxonomy" id="59895"/>
    <lineage>
        <taxon>Eukaryota</taxon>
        <taxon>Viridiplantae</taxon>
        <taxon>Streptophyta</taxon>
        <taxon>Embryophyta</taxon>
        <taxon>Tracheophyta</taxon>
        <taxon>Spermatophyta</taxon>
        <taxon>Magnoliopsida</taxon>
        <taxon>eudicotyledons</taxon>
        <taxon>Gunneridae</taxon>
        <taxon>Pentapetalae</taxon>
        <taxon>asterids</taxon>
        <taxon>campanulids</taxon>
        <taxon>Asterales</taxon>
        <taxon>Asteraceae</taxon>
        <taxon>Carduoideae</taxon>
        <taxon>Cardueae</taxon>
        <taxon>Carduinae</taxon>
        <taxon>Cynara</taxon>
    </lineage>
</organism>
<evidence type="ECO:0000313" key="3">
    <source>
        <dbReference type="Proteomes" id="UP000243975"/>
    </source>
</evidence>
<comment type="caution">
    <text evidence="2">The sequence shown here is derived from an EMBL/GenBank/DDBJ whole genome shotgun (WGS) entry which is preliminary data.</text>
</comment>
<keyword evidence="2" id="KW-0813">Transport</keyword>
<protein>
    <submittedName>
        <fullName evidence="2">SWEET sugar transporter</fullName>
    </submittedName>
</protein>
<keyword evidence="1" id="KW-0812">Transmembrane</keyword>
<dbReference type="Pfam" id="PF03083">
    <property type="entry name" value="MtN3_slv"/>
    <property type="match status" value="1"/>
</dbReference>
<reference evidence="2 3" key="1">
    <citation type="journal article" date="2016" name="Sci. Rep.">
        <title>The genome sequence of the outbreeding globe artichoke constructed de novo incorporating a phase-aware low-pass sequencing strategy of F1 progeny.</title>
        <authorList>
            <person name="Scaglione D."/>
            <person name="Reyes-Chin-Wo S."/>
            <person name="Acquadro A."/>
            <person name="Froenicke L."/>
            <person name="Portis E."/>
            <person name="Beitel C."/>
            <person name="Tirone M."/>
            <person name="Mauro R."/>
            <person name="Lo Monaco A."/>
            <person name="Mauromicale G."/>
            <person name="Faccioli P."/>
            <person name="Cattivelli L."/>
            <person name="Rieseberg L."/>
            <person name="Michelmore R."/>
            <person name="Lanteri S."/>
        </authorList>
    </citation>
    <scope>NUCLEOTIDE SEQUENCE [LARGE SCALE GENOMIC DNA]</scope>
    <source>
        <strain evidence="2">2C</strain>
    </source>
</reference>
<dbReference type="GO" id="GO:0016020">
    <property type="term" value="C:membrane"/>
    <property type="evidence" value="ECO:0007669"/>
    <property type="project" value="InterPro"/>
</dbReference>
<evidence type="ECO:0000256" key="1">
    <source>
        <dbReference type="SAM" id="Phobius"/>
    </source>
</evidence>
<dbReference type="Gramene" id="KVI06157">
    <property type="protein sequence ID" value="KVI06157"/>
    <property type="gene ID" value="Ccrd_015510"/>
</dbReference>
<gene>
    <name evidence="2" type="ORF">Ccrd_015510</name>
</gene>
<dbReference type="Gene3D" id="1.20.1280.290">
    <property type="match status" value="1"/>
</dbReference>
<name>A0A103YBP7_CYNCS</name>
<keyword evidence="1" id="KW-1133">Transmembrane helix</keyword>
<dbReference type="InterPro" id="IPR004316">
    <property type="entry name" value="SWEET_rpt"/>
</dbReference>
<proteinExistence type="predicted"/>
<keyword evidence="1" id="KW-0472">Membrane</keyword>
<dbReference type="Proteomes" id="UP000243975">
    <property type="component" value="Unassembled WGS sequence"/>
</dbReference>
<accession>A0A103YBP7</accession>
<keyword evidence="2" id="KW-0762">Sugar transport</keyword>
<dbReference type="STRING" id="59895.A0A103YBP7"/>
<sequence>MTRNLSHLTLAFGLLGNFVSVMRNADDVYKKKSTEGFQSASYVVGLFSAMLWIYCALLKSNVMPLITINIIETLYIDGEFEAICIANSCRVRIDCCPNSVPCKWSYLRGDSWMDLPCVSFKCFCSSFESFATSD</sequence>
<evidence type="ECO:0000313" key="2">
    <source>
        <dbReference type="EMBL" id="KVI06157.1"/>
    </source>
</evidence>
<keyword evidence="3" id="KW-1185">Reference proteome</keyword>
<feature type="transmembrane region" description="Helical" evidence="1">
    <location>
        <begin position="41"/>
        <end position="58"/>
    </location>
</feature>
<dbReference type="EMBL" id="LEKV01001847">
    <property type="protein sequence ID" value="KVI06157.1"/>
    <property type="molecule type" value="Genomic_DNA"/>
</dbReference>